<accession>A0ABS9UT37</accession>
<dbReference type="InterPro" id="IPR011990">
    <property type="entry name" value="TPR-like_helical_dom_sf"/>
</dbReference>
<evidence type="ECO:0000313" key="1">
    <source>
        <dbReference type="EMBL" id="MCH7399413.1"/>
    </source>
</evidence>
<keyword evidence="2" id="KW-1185">Reference proteome</keyword>
<dbReference type="Proteomes" id="UP001165488">
    <property type="component" value="Unassembled WGS sequence"/>
</dbReference>
<evidence type="ECO:0000313" key="2">
    <source>
        <dbReference type="Proteomes" id="UP001165488"/>
    </source>
</evidence>
<dbReference type="SUPFAM" id="SSF48452">
    <property type="entry name" value="TPR-like"/>
    <property type="match status" value="1"/>
</dbReference>
<comment type="caution">
    <text evidence="1">The sequence shown here is derived from an EMBL/GenBank/DDBJ whole genome shotgun (WGS) entry which is preliminary data.</text>
</comment>
<name>A0ABS9UT37_9BACT</name>
<reference evidence="1" key="1">
    <citation type="submission" date="2022-03" db="EMBL/GenBank/DDBJ databases">
        <title>De novo assembled genomes of Belliella spp. (Cyclobacteriaceae) strains.</title>
        <authorList>
            <person name="Szabo A."/>
            <person name="Korponai K."/>
            <person name="Felfoldi T."/>
        </authorList>
    </citation>
    <scope>NUCLEOTIDE SEQUENCE</scope>
    <source>
        <strain evidence="1">DSM 107340</strain>
    </source>
</reference>
<dbReference type="EMBL" id="JAKZGS010000015">
    <property type="protein sequence ID" value="MCH7399413.1"/>
    <property type="molecule type" value="Genomic_DNA"/>
</dbReference>
<proteinExistence type="predicted"/>
<organism evidence="1 2">
    <name type="scientific">Belliella calami</name>
    <dbReference type="NCBI Taxonomy" id="2923436"/>
    <lineage>
        <taxon>Bacteria</taxon>
        <taxon>Pseudomonadati</taxon>
        <taxon>Bacteroidota</taxon>
        <taxon>Cytophagia</taxon>
        <taxon>Cytophagales</taxon>
        <taxon>Cyclobacteriaceae</taxon>
        <taxon>Belliella</taxon>
    </lineage>
</organism>
<sequence>MSNLSRIETLKSYAELEPENPFNWYALALEFRNNDPQEALQYFNKLLIDYKVYLPTYYHAASLCAELNLIEEAKKIYEDGIALAKVQQNSHALGELQNSYQNFLIDQDLF</sequence>
<protein>
    <submittedName>
        <fullName evidence="1">Tetratricopeptide repeat protein</fullName>
    </submittedName>
</protein>
<gene>
    <name evidence="1" type="ORF">MM236_15530</name>
</gene>
<dbReference type="RefSeq" id="WP_241275910.1">
    <property type="nucleotide sequence ID" value="NZ_JAKZGS010000015.1"/>
</dbReference>
<dbReference type="Gene3D" id="1.25.40.10">
    <property type="entry name" value="Tetratricopeptide repeat domain"/>
    <property type="match status" value="1"/>
</dbReference>